<reference evidence="6 7" key="1">
    <citation type="journal article" date="2014" name="BMC Genomics">
        <title>Comparison of environmental and isolate Sulfobacillus genomes reveals diverse carbon, sulfur, nitrogen, and hydrogen metabolisms.</title>
        <authorList>
            <person name="Justice N.B."/>
            <person name="Norman A."/>
            <person name="Brown C.T."/>
            <person name="Singh A."/>
            <person name="Thomas B.C."/>
            <person name="Banfield J.F."/>
        </authorList>
    </citation>
    <scope>NUCLEOTIDE SEQUENCE [LARGE SCALE GENOMIC DNA]</scope>
    <source>
        <strain evidence="6">AMDSBA1</strain>
    </source>
</reference>
<evidence type="ECO:0000256" key="1">
    <source>
        <dbReference type="ARBA" id="ARBA00004141"/>
    </source>
</evidence>
<dbReference type="InterPro" id="IPR052527">
    <property type="entry name" value="Metal_cation-efflux_comp"/>
</dbReference>
<feature type="transmembrane region" description="Helical" evidence="5">
    <location>
        <begin position="27"/>
        <end position="44"/>
    </location>
</feature>
<feature type="transmembrane region" description="Helical" evidence="5">
    <location>
        <begin position="64"/>
        <end position="85"/>
    </location>
</feature>
<evidence type="ECO:0000313" key="7">
    <source>
        <dbReference type="Proteomes" id="UP000242699"/>
    </source>
</evidence>
<dbReference type="InterPro" id="IPR007269">
    <property type="entry name" value="ICMT_MeTrfase"/>
</dbReference>
<evidence type="ECO:0000256" key="5">
    <source>
        <dbReference type="SAM" id="Phobius"/>
    </source>
</evidence>
<feature type="transmembrane region" description="Helical" evidence="5">
    <location>
        <begin position="152"/>
        <end position="182"/>
    </location>
</feature>
<keyword evidence="3 5" id="KW-1133">Transmembrane helix</keyword>
<comment type="subcellular location">
    <subcellularLocation>
        <location evidence="1">Membrane</location>
        <topology evidence="1">Multi-pass membrane protein</topology>
    </subcellularLocation>
</comment>
<dbReference type="Gene3D" id="1.20.120.1630">
    <property type="match status" value="1"/>
</dbReference>
<dbReference type="Pfam" id="PF04140">
    <property type="entry name" value="ICMT"/>
    <property type="match status" value="1"/>
</dbReference>
<evidence type="ECO:0000256" key="3">
    <source>
        <dbReference type="ARBA" id="ARBA00022989"/>
    </source>
</evidence>
<dbReference type="PANTHER" id="PTHR43847">
    <property type="entry name" value="BLL3993 PROTEIN"/>
    <property type="match status" value="1"/>
</dbReference>
<sequence length="214" mass="24237">MLPLVSNPSSITAQRDFMGKKGRRIRLNNLGLVANGLLALWVILEFYTLSRHWTIHTPSRDKGSMIVIGVTVALAFLLADTVNDWGKSWNVAIPPEIEVLGLIVMAGGMVLRFYSVHILGRFFTPVVTFQPEQTLVQNGPYRYIRHPSYTGVWLAFIGLGLSCSGWMQFALFAVLPLVGLLYRIHVEEEMLLQLFGPLYREYAARTWKLIPYLL</sequence>
<name>A0A2T2X4E8_9FIRM</name>
<dbReference type="AlphaFoldDB" id="A0A2T2X4E8"/>
<dbReference type="EMBL" id="PXYT01000016">
    <property type="protein sequence ID" value="PSR29374.1"/>
    <property type="molecule type" value="Genomic_DNA"/>
</dbReference>
<proteinExistence type="predicted"/>
<evidence type="ECO:0000256" key="4">
    <source>
        <dbReference type="ARBA" id="ARBA00023136"/>
    </source>
</evidence>
<evidence type="ECO:0000313" key="6">
    <source>
        <dbReference type="EMBL" id="PSR29374.1"/>
    </source>
</evidence>
<dbReference type="Proteomes" id="UP000242699">
    <property type="component" value="Unassembled WGS sequence"/>
</dbReference>
<keyword evidence="4 5" id="KW-0472">Membrane</keyword>
<keyword evidence="2 5" id="KW-0812">Transmembrane</keyword>
<dbReference type="GO" id="GO:0004671">
    <property type="term" value="F:protein C-terminal S-isoprenylcysteine carboxyl O-methyltransferase activity"/>
    <property type="evidence" value="ECO:0007669"/>
    <property type="project" value="InterPro"/>
</dbReference>
<gene>
    <name evidence="6" type="ORF">C7B43_08515</name>
</gene>
<keyword evidence="6" id="KW-0489">Methyltransferase</keyword>
<keyword evidence="6" id="KW-0808">Transferase</keyword>
<organism evidence="6 7">
    <name type="scientific">Sulfobacillus benefaciens</name>
    <dbReference type="NCBI Taxonomy" id="453960"/>
    <lineage>
        <taxon>Bacteria</taxon>
        <taxon>Bacillati</taxon>
        <taxon>Bacillota</taxon>
        <taxon>Clostridia</taxon>
        <taxon>Eubacteriales</taxon>
        <taxon>Clostridiales Family XVII. Incertae Sedis</taxon>
        <taxon>Sulfobacillus</taxon>
    </lineage>
</organism>
<protein>
    <submittedName>
        <fullName evidence="6">Isoprenylcysteine carboxylmethyltransferase family protein</fullName>
    </submittedName>
</protein>
<feature type="transmembrane region" description="Helical" evidence="5">
    <location>
        <begin position="97"/>
        <end position="115"/>
    </location>
</feature>
<dbReference type="GO" id="GO:0032259">
    <property type="term" value="P:methylation"/>
    <property type="evidence" value="ECO:0007669"/>
    <property type="project" value="UniProtKB-KW"/>
</dbReference>
<accession>A0A2T2X4E8</accession>
<dbReference type="PANTHER" id="PTHR43847:SF1">
    <property type="entry name" value="BLL3993 PROTEIN"/>
    <property type="match status" value="1"/>
</dbReference>
<evidence type="ECO:0000256" key="2">
    <source>
        <dbReference type="ARBA" id="ARBA00022692"/>
    </source>
</evidence>
<comment type="caution">
    <text evidence="6">The sequence shown here is derived from an EMBL/GenBank/DDBJ whole genome shotgun (WGS) entry which is preliminary data.</text>
</comment>
<dbReference type="GO" id="GO:0016020">
    <property type="term" value="C:membrane"/>
    <property type="evidence" value="ECO:0007669"/>
    <property type="project" value="UniProtKB-SubCell"/>
</dbReference>